<dbReference type="AlphaFoldDB" id="A0A6N4SM60"/>
<protein>
    <submittedName>
        <fullName evidence="1">Uncharacterized protein</fullName>
    </submittedName>
</protein>
<dbReference type="RefSeq" id="WP_011583453.1">
    <property type="nucleotide sequence ID" value="NC_008255.1"/>
</dbReference>
<sequence>MRSKSEILLAIKQQLEFVKDNLHDLKNNPNDAKIKRQSFANLITWGRTVTFVIQNLKSVVGEDKFNTWYQPFQDEMKNDQLLNMFKDARNNLEKQGKLHTSSIGLRNFSFDTSMLNNFQPPPNNKGFFIGDQFGGSGWIIELPDGSTEKIYVDMADIQTWTIEISFSNHAVMHLGQTVTDTSIENCSSLYYDYLKGLVEKTTLEFK</sequence>
<proteinExistence type="predicted"/>
<organism evidence="1 2">
    <name type="scientific">Cytophaga hutchinsonii (strain ATCC 33406 / DSM 1761 / CIP 103989 / NBRC 15051 / NCIMB 9469 / D465)</name>
    <dbReference type="NCBI Taxonomy" id="269798"/>
    <lineage>
        <taxon>Bacteria</taxon>
        <taxon>Pseudomonadati</taxon>
        <taxon>Bacteroidota</taxon>
        <taxon>Cytophagia</taxon>
        <taxon>Cytophagales</taxon>
        <taxon>Cytophagaceae</taxon>
        <taxon>Cytophaga</taxon>
    </lineage>
</organism>
<reference evidence="1 2" key="1">
    <citation type="journal article" date="2007" name="Appl. Environ. Microbiol.">
        <title>Genome sequence of the cellulolytic gliding bacterium Cytophaga hutchinsonii.</title>
        <authorList>
            <person name="Xie G."/>
            <person name="Bruce D.C."/>
            <person name="Challacombe J.F."/>
            <person name="Chertkov O."/>
            <person name="Detter J.C."/>
            <person name="Gilna P."/>
            <person name="Han C.S."/>
            <person name="Lucas S."/>
            <person name="Misra M."/>
            <person name="Myers G.L."/>
            <person name="Richardson P."/>
            <person name="Tapia R."/>
            <person name="Thayer N."/>
            <person name="Thompson L.S."/>
            <person name="Brettin T.S."/>
            <person name="Henrissat B."/>
            <person name="Wilson D.B."/>
            <person name="McBride M.J."/>
        </authorList>
    </citation>
    <scope>NUCLEOTIDE SEQUENCE [LARGE SCALE GENOMIC DNA]</scope>
    <source>
        <strain evidence="2">ATCC 33406 / DSM 1761 / CIP 103989 / NBRC 15051 / NCIMB 9469 / D465</strain>
    </source>
</reference>
<name>A0A6N4SM60_CYTH3</name>
<dbReference type="EMBL" id="CP000383">
    <property type="protein sequence ID" value="ABG57337.1"/>
    <property type="molecule type" value="Genomic_DNA"/>
</dbReference>
<dbReference type="Proteomes" id="UP000001822">
    <property type="component" value="Chromosome"/>
</dbReference>
<keyword evidence="2" id="KW-1185">Reference proteome</keyword>
<dbReference type="KEGG" id="chu:CHU_0043"/>
<gene>
    <name evidence="1" type="ordered locus">CHU_0043</name>
</gene>
<evidence type="ECO:0000313" key="1">
    <source>
        <dbReference type="EMBL" id="ABG57337.1"/>
    </source>
</evidence>
<evidence type="ECO:0000313" key="2">
    <source>
        <dbReference type="Proteomes" id="UP000001822"/>
    </source>
</evidence>
<dbReference type="OrthoDB" id="8904542at2"/>
<accession>A0A6N4SM60</accession>